<evidence type="ECO:0008006" key="3">
    <source>
        <dbReference type="Google" id="ProtNLM"/>
    </source>
</evidence>
<evidence type="ECO:0000313" key="2">
    <source>
        <dbReference type="Proteomes" id="UP000178448"/>
    </source>
</evidence>
<dbReference type="AlphaFoldDB" id="A0A1F5YX76"/>
<comment type="caution">
    <text evidence="1">The sequence shown here is derived from an EMBL/GenBank/DDBJ whole genome shotgun (WGS) entry which is preliminary data.</text>
</comment>
<sequence>MTQERMRIACASGTDTFRMKPHVVAAVEADFDVFSVTVDRSQKQVLKLHRPDAIFIDYDPENTEQKGEFTGFMRMLTTHFPDIPVIIRTPVGDSQSRQKLLAYMPENVRGIINTDRAYELIPGDIRRIMERAPSEGMMIVFGSPGPDVENVSDSP</sequence>
<gene>
    <name evidence="1" type="ORF">A2Z33_05815</name>
</gene>
<accession>A0A1F5YX76</accession>
<reference evidence="1 2" key="1">
    <citation type="journal article" date="2016" name="Nat. Commun.">
        <title>Thousands of microbial genomes shed light on interconnected biogeochemical processes in an aquifer system.</title>
        <authorList>
            <person name="Anantharaman K."/>
            <person name="Brown C.T."/>
            <person name="Hug L.A."/>
            <person name="Sharon I."/>
            <person name="Castelle C.J."/>
            <person name="Probst A.J."/>
            <person name="Thomas B.C."/>
            <person name="Singh A."/>
            <person name="Wilkins M.J."/>
            <person name="Karaoz U."/>
            <person name="Brodie E.L."/>
            <person name="Williams K.H."/>
            <person name="Hubbard S.S."/>
            <person name="Banfield J.F."/>
        </authorList>
    </citation>
    <scope>NUCLEOTIDE SEQUENCE [LARGE SCALE GENOMIC DNA]</scope>
</reference>
<evidence type="ECO:0000313" key="1">
    <source>
        <dbReference type="EMBL" id="OGG04798.1"/>
    </source>
</evidence>
<organism evidence="1 2">
    <name type="scientific">Candidatus Gottesmanbacteria bacterium RBG_16_52_11</name>
    <dbReference type="NCBI Taxonomy" id="1798374"/>
    <lineage>
        <taxon>Bacteria</taxon>
        <taxon>Candidatus Gottesmaniibacteriota</taxon>
    </lineage>
</organism>
<name>A0A1F5YX76_9BACT</name>
<protein>
    <recommendedName>
        <fullName evidence="3">Response regulatory domain-containing protein</fullName>
    </recommendedName>
</protein>
<dbReference type="EMBL" id="MFJD01000001">
    <property type="protein sequence ID" value="OGG04798.1"/>
    <property type="molecule type" value="Genomic_DNA"/>
</dbReference>
<dbReference type="Proteomes" id="UP000178448">
    <property type="component" value="Unassembled WGS sequence"/>
</dbReference>
<proteinExistence type="predicted"/>